<keyword evidence="1" id="KW-0175">Coiled coil</keyword>
<dbReference type="EMBL" id="LHUR01000027">
    <property type="protein sequence ID" value="KOA19353.1"/>
    <property type="molecule type" value="Genomic_DNA"/>
</dbReference>
<dbReference type="RefSeq" id="WP_052221956.1">
    <property type="nucleotide sequence ID" value="NZ_LHUR01000027.1"/>
</dbReference>
<organism evidence="2 3">
    <name type="scientific">Clostridium homopropionicum DSM 5847</name>
    <dbReference type="NCBI Taxonomy" id="1121318"/>
    <lineage>
        <taxon>Bacteria</taxon>
        <taxon>Bacillati</taxon>
        <taxon>Bacillota</taxon>
        <taxon>Clostridia</taxon>
        <taxon>Eubacteriales</taxon>
        <taxon>Clostridiaceae</taxon>
        <taxon>Clostridium</taxon>
    </lineage>
</organism>
<accession>A0A0L6Z993</accession>
<comment type="caution">
    <text evidence="2">The sequence shown here is derived from an EMBL/GenBank/DDBJ whole genome shotgun (WGS) entry which is preliminary data.</text>
</comment>
<name>A0A0L6Z993_9CLOT</name>
<reference evidence="3" key="1">
    <citation type="submission" date="2015-08" db="EMBL/GenBank/DDBJ databases">
        <title>Genome sequence of the strict anaerobe Clostridium homopropionicum LuHBu1 (DSM 5847T).</title>
        <authorList>
            <person name="Poehlein A."/>
            <person name="Beck M."/>
            <person name="Schiel-Bengelsdorf B."/>
            <person name="Bengelsdorf F.R."/>
            <person name="Daniel R."/>
            <person name="Duerre P."/>
        </authorList>
    </citation>
    <scope>NUCLEOTIDE SEQUENCE [LARGE SCALE GENOMIC DNA]</scope>
    <source>
        <strain evidence="3">DSM 5847</strain>
    </source>
</reference>
<evidence type="ECO:0000313" key="3">
    <source>
        <dbReference type="Proteomes" id="UP000037043"/>
    </source>
</evidence>
<dbReference type="Proteomes" id="UP000037043">
    <property type="component" value="Unassembled WGS sequence"/>
</dbReference>
<evidence type="ECO:0000313" key="2">
    <source>
        <dbReference type="EMBL" id="KOA19353.1"/>
    </source>
</evidence>
<dbReference type="STRING" id="36844.SAMN04488501_106219"/>
<evidence type="ECO:0000256" key="1">
    <source>
        <dbReference type="SAM" id="Coils"/>
    </source>
</evidence>
<dbReference type="PATRIC" id="fig|1121318.3.peg.2476"/>
<feature type="coiled-coil region" evidence="1">
    <location>
        <begin position="55"/>
        <end position="89"/>
    </location>
</feature>
<dbReference type="AlphaFoldDB" id="A0A0L6Z993"/>
<protein>
    <submittedName>
        <fullName evidence="2">Uncharacterized protein</fullName>
    </submittedName>
</protein>
<gene>
    <name evidence="2" type="ORF">CLHOM_24590</name>
</gene>
<sequence>MDLVNIKVRHKVFGEGIIIAKENSYITVKFQNDEKKFIYPNVFDGYLITESSDIAESIKREIESIKKLENEKKERLAELEQQKQIEKNNGDKYIKVKTKVYPRANIAFKCNFCDGGYSDEQVGFNGVCSDDVIRNNIELEKRTWCSSEDCACGQYLKGDITRFELDALCNNGGFVCYESQMLREWKALAGIVQTGEKKGQPMKLNKVQNNSLCVLTTRDPNSSERERYIFGVFLVDETYEGDNQEEGYVTTKSKYRIKLSPKEAHKMLFWNYHANDNQPEVAVWSSGLHRYFGDEQAIQILQDIAKLKQGTEEEKLANEFLLYFARINDIDISTVPEKSGALKK</sequence>
<keyword evidence="3" id="KW-1185">Reference proteome</keyword>
<proteinExistence type="predicted"/>